<dbReference type="PANTHER" id="PTHR30543:SF21">
    <property type="entry name" value="NAD(P)H-DEPENDENT FMN REDUCTASE LOT6"/>
    <property type="match status" value="1"/>
</dbReference>
<evidence type="ECO:0000313" key="3">
    <source>
        <dbReference type="Proteomes" id="UP000077037"/>
    </source>
</evidence>
<dbReference type="OrthoDB" id="9812295at2"/>
<dbReference type="AlphaFoldDB" id="A0A157RNR2"/>
<dbReference type="Proteomes" id="UP000077037">
    <property type="component" value="Unassembled WGS sequence"/>
</dbReference>
<dbReference type="RefSeq" id="WP_066421212.1">
    <property type="nucleotide sequence ID" value="NZ_FKBS01000029.1"/>
</dbReference>
<dbReference type="EC" id="1.7.1.6" evidence="2"/>
<dbReference type="GO" id="GO:0005829">
    <property type="term" value="C:cytosol"/>
    <property type="evidence" value="ECO:0007669"/>
    <property type="project" value="TreeGrafter"/>
</dbReference>
<name>A0A157RNR2_9BORD</name>
<dbReference type="InterPro" id="IPR029039">
    <property type="entry name" value="Flavoprotein-like_sf"/>
</dbReference>
<evidence type="ECO:0000259" key="1">
    <source>
        <dbReference type="Pfam" id="PF03358"/>
    </source>
</evidence>
<dbReference type="Pfam" id="PF03358">
    <property type="entry name" value="FMN_red"/>
    <property type="match status" value="1"/>
</dbReference>
<reference evidence="2 3" key="1">
    <citation type="submission" date="2016-03" db="EMBL/GenBank/DDBJ databases">
        <authorList>
            <consortium name="Pathogen Informatics"/>
        </authorList>
    </citation>
    <scope>NUCLEOTIDE SEQUENCE [LARGE SCALE GENOMIC DNA]</scope>
    <source>
        <strain evidence="2 3">NCTC13364</strain>
    </source>
</reference>
<evidence type="ECO:0000313" key="2">
    <source>
        <dbReference type="EMBL" id="SAI59578.1"/>
    </source>
</evidence>
<dbReference type="PANTHER" id="PTHR30543">
    <property type="entry name" value="CHROMATE REDUCTASE"/>
    <property type="match status" value="1"/>
</dbReference>
<gene>
    <name evidence="2" type="primary">azr</name>
    <name evidence="2" type="ORF">SAMEA1982600_05317</name>
</gene>
<protein>
    <submittedName>
        <fullName evidence="2">Chromate reductase</fullName>
        <ecNumber evidence="2">1.7.1.6</ecNumber>
    </submittedName>
</protein>
<dbReference type="GO" id="GO:0010181">
    <property type="term" value="F:FMN binding"/>
    <property type="evidence" value="ECO:0007669"/>
    <property type="project" value="TreeGrafter"/>
</dbReference>
<dbReference type="EMBL" id="FKBS01000029">
    <property type="protein sequence ID" value="SAI59578.1"/>
    <property type="molecule type" value="Genomic_DNA"/>
</dbReference>
<feature type="domain" description="NADPH-dependent FMN reductase-like" evidence="1">
    <location>
        <begin position="4"/>
        <end position="146"/>
    </location>
</feature>
<organism evidence="2 3">
    <name type="scientific">Bordetella ansorpii</name>
    <dbReference type="NCBI Taxonomy" id="288768"/>
    <lineage>
        <taxon>Bacteria</taxon>
        <taxon>Pseudomonadati</taxon>
        <taxon>Pseudomonadota</taxon>
        <taxon>Betaproteobacteria</taxon>
        <taxon>Burkholderiales</taxon>
        <taxon>Alcaligenaceae</taxon>
        <taxon>Bordetella</taxon>
    </lineage>
</organism>
<dbReference type="InterPro" id="IPR050712">
    <property type="entry name" value="NAD(P)H-dep_reductase"/>
</dbReference>
<keyword evidence="2" id="KW-0560">Oxidoreductase</keyword>
<dbReference type="SUPFAM" id="SSF52218">
    <property type="entry name" value="Flavoproteins"/>
    <property type="match status" value="1"/>
</dbReference>
<accession>A0A157RNR2</accession>
<proteinExistence type="predicted"/>
<sequence>MSTTKIAVLVGSLRSGSINLRLARAMEKLAPEDVSVEFADLNLPLFNQDLENDLPAAVAKLKTLISQSQGVLFVTPEHNRSIPAALKNAVDWGTRPWGQNVWMGKAGGIVGTSPSAAGSAMAQQHLRNVLAAEGVNVLTTPEVFLQMKEGLIDDQFQITNEDTRKFLQGWMDRYVAWVKKTA</sequence>
<dbReference type="GO" id="GO:0050446">
    <property type="term" value="F:azobenzene reductase (NADP+) activity"/>
    <property type="evidence" value="ECO:0007669"/>
    <property type="project" value="UniProtKB-EC"/>
</dbReference>
<dbReference type="InterPro" id="IPR005025">
    <property type="entry name" value="FMN_Rdtase-like_dom"/>
</dbReference>
<dbReference type="Gene3D" id="3.40.50.360">
    <property type="match status" value="1"/>
</dbReference>